<sequence>MECFWRYIRSLGAFSSYYKVVLREDISPLFPRHCTAALSPPPLAVRPTETEQIGLCPIFSRFPSGMDWQGQKLSEQLMQIMLVAVAVAAYVTGFMIESFRIMMLIYAGGVVLIALITVQNWPLFNRHPLKWLEPSVADEYSKEPPQQQAAAASSGKKKSTKK</sequence>
<comment type="caution">
    <text evidence="1">The sequence shown here is derived from an EMBL/GenBank/DDBJ whole genome shotgun (WGS) entry which is preliminary data.</text>
</comment>
<organism evidence="1 2">
    <name type="scientific">Melastoma candidum</name>
    <dbReference type="NCBI Taxonomy" id="119954"/>
    <lineage>
        <taxon>Eukaryota</taxon>
        <taxon>Viridiplantae</taxon>
        <taxon>Streptophyta</taxon>
        <taxon>Embryophyta</taxon>
        <taxon>Tracheophyta</taxon>
        <taxon>Spermatophyta</taxon>
        <taxon>Magnoliopsida</taxon>
        <taxon>eudicotyledons</taxon>
        <taxon>Gunneridae</taxon>
        <taxon>Pentapetalae</taxon>
        <taxon>rosids</taxon>
        <taxon>malvids</taxon>
        <taxon>Myrtales</taxon>
        <taxon>Melastomataceae</taxon>
        <taxon>Melastomatoideae</taxon>
        <taxon>Melastomateae</taxon>
        <taxon>Melastoma</taxon>
    </lineage>
</organism>
<keyword evidence="2" id="KW-1185">Reference proteome</keyword>
<gene>
    <name evidence="1" type="ORF">MLD38_009421</name>
</gene>
<evidence type="ECO:0000313" key="1">
    <source>
        <dbReference type="EMBL" id="KAI4383607.1"/>
    </source>
</evidence>
<proteinExistence type="predicted"/>
<dbReference type="Proteomes" id="UP001057402">
    <property type="component" value="Chromosome 3"/>
</dbReference>
<protein>
    <submittedName>
        <fullName evidence="1">Uncharacterized protein</fullName>
    </submittedName>
</protein>
<name>A0ACB9RX72_9MYRT</name>
<reference evidence="2" key="1">
    <citation type="journal article" date="2023" name="Front. Plant Sci.">
        <title>Chromosomal-level genome assembly of Melastoma candidum provides insights into trichome evolution.</title>
        <authorList>
            <person name="Zhong Y."/>
            <person name="Wu W."/>
            <person name="Sun C."/>
            <person name="Zou P."/>
            <person name="Liu Y."/>
            <person name="Dai S."/>
            <person name="Zhou R."/>
        </authorList>
    </citation>
    <scope>NUCLEOTIDE SEQUENCE [LARGE SCALE GENOMIC DNA]</scope>
</reference>
<evidence type="ECO:0000313" key="2">
    <source>
        <dbReference type="Proteomes" id="UP001057402"/>
    </source>
</evidence>
<dbReference type="EMBL" id="CM042882">
    <property type="protein sequence ID" value="KAI4383607.1"/>
    <property type="molecule type" value="Genomic_DNA"/>
</dbReference>
<accession>A0ACB9RX72</accession>